<dbReference type="AlphaFoldDB" id="A0A6A6MTM8"/>
<evidence type="ECO:0000313" key="1">
    <source>
        <dbReference type="EMBL" id="KAF2317212.1"/>
    </source>
</evidence>
<accession>A0A6A6MTM8</accession>
<name>A0A6A6MTM8_HEVBR</name>
<dbReference type="Proteomes" id="UP000467840">
    <property type="component" value="Chromosome 6"/>
</dbReference>
<dbReference type="EMBL" id="JAAGAX010000004">
    <property type="protein sequence ID" value="KAF2317212.1"/>
    <property type="molecule type" value="Genomic_DNA"/>
</dbReference>
<gene>
    <name evidence="1" type="ORF">GH714_017056</name>
</gene>
<reference evidence="1 2" key="1">
    <citation type="journal article" date="2020" name="Mol. Plant">
        <title>The Chromosome-Based Rubber Tree Genome Provides New Insights into Spurge Genome Evolution and Rubber Biosynthesis.</title>
        <authorList>
            <person name="Liu J."/>
            <person name="Shi C."/>
            <person name="Shi C.C."/>
            <person name="Li W."/>
            <person name="Zhang Q.J."/>
            <person name="Zhang Y."/>
            <person name="Li K."/>
            <person name="Lu H.F."/>
            <person name="Shi C."/>
            <person name="Zhu S.T."/>
            <person name="Xiao Z.Y."/>
            <person name="Nan H."/>
            <person name="Yue Y."/>
            <person name="Zhu X.G."/>
            <person name="Wu Y."/>
            <person name="Hong X.N."/>
            <person name="Fan G.Y."/>
            <person name="Tong Y."/>
            <person name="Zhang D."/>
            <person name="Mao C.L."/>
            <person name="Liu Y.L."/>
            <person name="Hao S.J."/>
            <person name="Liu W.Q."/>
            <person name="Lv M.Q."/>
            <person name="Zhang H.B."/>
            <person name="Liu Y."/>
            <person name="Hu-Tang G.R."/>
            <person name="Wang J.P."/>
            <person name="Wang J.H."/>
            <person name="Sun Y.H."/>
            <person name="Ni S.B."/>
            <person name="Chen W.B."/>
            <person name="Zhang X.C."/>
            <person name="Jiao Y.N."/>
            <person name="Eichler E.E."/>
            <person name="Li G.H."/>
            <person name="Liu X."/>
            <person name="Gao L.Z."/>
        </authorList>
    </citation>
    <scope>NUCLEOTIDE SEQUENCE [LARGE SCALE GENOMIC DNA]</scope>
    <source>
        <strain evidence="2">cv. GT1</strain>
        <tissue evidence="1">Leaf</tissue>
    </source>
</reference>
<evidence type="ECO:0000313" key="2">
    <source>
        <dbReference type="Proteomes" id="UP000467840"/>
    </source>
</evidence>
<sequence length="102" mass="11057">MNGISGRRMPPPTARAIARAFSAVEVTESTKLPVAVWSQAALNFGEELGFMRRLRTRQNIVAVVVKAVGESYESSTSLSIVKSVKNVVAHKEPTAQTNEDTI</sequence>
<keyword evidence="2" id="KW-1185">Reference proteome</keyword>
<organism evidence="1 2">
    <name type="scientific">Hevea brasiliensis</name>
    <name type="common">Para rubber tree</name>
    <name type="synonym">Siphonia brasiliensis</name>
    <dbReference type="NCBI Taxonomy" id="3981"/>
    <lineage>
        <taxon>Eukaryota</taxon>
        <taxon>Viridiplantae</taxon>
        <taxon>Streptophyta</taxon>
        <taxon>Embryophyta</taxon>
        <taxon>Tracheophyta</taxon>
        <taxon>Spermatophyta</taxon>
        <taxon>Magnoliopsida</taxon>
        <taxon>eudicotyledons</taxon>
        <taxon>Gunneridae</taxon>
        <taxon>Pentapetalae</taxon>
        <taxon>rosids</taxon>
        <taxon>fabids</taxon>
        <taxon>Malpighiales</taxon>
        <taxon>Euphorbiaceae</taxon>
        <taxon>Crotonoideae</taxon>
        <taxon>Micrandreae</taxon>
        <taxon>Hevea</taxon>
    </lineage>
</organism>
<protein>
    <submittedName>
        <fullName evidence="1">Uncharacterized protein</fullName>
    </submittedName>
</protein>
<comment type="caution">
    <text evidence="1">The sequence shown here is derived from an EMBL/GenBank/DDBJ whole genome shotgun (WGS) entry which is preliminary data.</text>
</comment>
<proteinExistence type="predicted"/>